<evidence type="ECO:0000256" key="12">
    <source>
        <dbReference type="ARBA" id="ARBA00022786"/>
    </source>
</evidence>
<dbReference type="InterPro" id="IPR033809">
    <property type="entry name" value="USP39"/>
</dbReference>
<evidence type="ECO:0000256" key="1">
    <source>
        <dbReference type="ARBA" id="ARBA00000707"/>
    </source>
</evidence>
<keyword evidence="12" id="KW-0833">Ubl conjugation pathway</keyword>
<evidence type="ECO:0000256" key="6">
    <source>
        <dbReference type="ARBA" id="ARBA00022553"/>
    </source>
</evidence>
<comment type="catalytic activity">
    <reaction evidence="1">
        <text>Thiol-dependent hydrolysis of ester, thioester, amide, peptide and isopeptide bonds formed by the C-terminal Gly of ubiquitin (a 76-residue protein attached to proteins as an intracellular targeting signal).</text>
        <dbReference type="EC" id="3.4.19.12"/>
    </reaction>
</comment>
<sequence length="543" mass="62863">MPNPLKRKLEEIEDELEAKIQKKSDGAEQEFGDEDEPVWCLKKAQLEKPTRQCPYLDTIDRSVLDFDFEKLCSVSLQHTNVYACMVCGKYFQGRGTNTHAYTHALDTEHHVFLNLSTLKFYCLPDNYEIIDPSLEDIQYVLKPVYTKKMVKKVDQLQSGVRAFDGSIYFPGLMGLNNIKANDYSNVVFHALSHVTPLRNYFLDEENYSMLKRPPGDKLALLPQRFGELIRKLWNPRAFKSHVSPHEMLQAVVECSNKKFQIIQQSDANDFMQFFLNTLHIALNGTKKSSSSIIYKTFRGKLRQYSRKVLPMNVSEEAKATLAETDEFKEQATEVPFLTLAMDLPDAPLYRDELLQNIIPQIPLGTLFEKYNGIKETEYKTYNENFTRRHEVIVLPDYLLLKYNRFQKNEWFVEKNPTIVNFPITNVDLFDCLTAEAKEKHKYTTYDLIANIVHDNKPESGSYRVQILHPGTQKWYELEDLHVKEILPQTITLAECYIQIWKLNKKLTREQRAGEEAPEYTEMTSAANAAQTASLTGQSDILSK</sequence>
<feature type="domain" description="USP" evidence="24">
    <location>
        <begin position="173"/>
        <end position="503"/>
    </location>
</feature>
<evidence type="ECO:0000256" key="23">
    <source>
        <dbReference type="SAM" id="MobiDB-lite"/>
    </source>
</evidence>
<evidence type="ECO:0000256" key="2">
    <source>
        <dbReference type="ARBA" id="ARBA00004123"/>
    </source>
</evidence>
<name>A0A811JSX3_9BILA</name>
<dbReference type="Pfam" id="PF02148">
    <property type="entry name" value="zf-UBP"/>
    <property type="match status" value="1"/>
</dbReference>
<dbReference type="GO" id="GO:0004843">
    <property type="term" value="F:cysteine-type deubiquitinase activity"/>
    <property type="evidence" value="ECO:0007669"/>
    <property type="project" value="UniProtKB-EC"/>
</dbReference>
<keyword evidence="16" id="KW-0508">mRNA splicing</keyword>
<dbReference type="Gene3D" id="3.30.40.10">
    <property type="entry name" value="Zinc/RING finger domain, C3HC4 (zinc finger)"/>
    <property type="match status" value="1"/>
</dbReference>
<keyword evidence="18" id="KW-0131">Cell cycle</keyword>
<gene>
    <name evidence="26" type="ORF">BOKJ2_LOCUS1121</name>
</gene>
<evidence type="ECO:0000256" key="8">
    <source>
        <dbReference type="ARBA" id="ARBA00022664"/>
    </source>
</evidence>
<dbReference type="Proteomes" id="UP000783686">
    <property type="component" value="Unassembled WGS sequence"/>
</dbReference>
<evidence type="ECO:0000256" key="4">
    <source>
        <dbReference type="ARBA" id="ARBA00012759"/>
    </source>
</evidence>
<evidence type="ECO:0000256" key="19">
    <source>
        <dbReference type="ARBA" id="ARBA00064202"/>
    </source>
</evidence>
<dbReference type="CDD" id="cd02669">
    <property type="entry name" value="Peptidase_C19M"/>
    <property type="match status" value="1"/>
</dbReference>
<dbReference type="InterPro" id="IPR038765">
    <property type="entry name" value="Papain-like_cys_pep_sf"/>
</dbReference>
<proteinExistence type="inferred from homology"/>
<evidence type="ECO:0000256" key="16">
    <source>
        <dbReference type="ARBA" id="ARBA00023187"/>
    </source>
</evidence>
<keyword evidence="6" id="KW-0597">Phosphoprotein</keyword>
<dbReference type="FunFam" id="3.30.40.10:FF:000068">
    <property type="entry name" value="U4/U6.U5 tri-snRNP-associated protein 2"/>
    <property type="match status" value="1"/>
</dbReference>
<keyword evidence="8" id="KW-0507">mRNA processing</keyword>
<comment type="subcellular location">
    <subcellularLocation>
        <location evidence="2">Nucleus</location>
    </subcellularLocation>
</comment>
<evidence type="ECO:0000256" key="17">
    <source>
        <dbReference type="ARBA" id="ARBA00023242"/>
    </source>
</evidence>
<dbReference type="GO" id="GO:0000245">
    <property type="term" value="P:spliceosomal complex assembly"/>
    <property type="evidence" value="ECO:0007669"/>
    <property type="project" value="InterPro"/>
</dbReference>
<evidence type="ECO:0000256" key="10">
    <source>
        <dbReference type="ARBA" id="ARBA00022728"/>
    </source>
</evidence>
<keyword evidence="17" id="KW-0539">Nucleus</keyword>
<evidence type="ECO:0000256" key="7">
    <source>
        <dbReference type="ARBA" id="ARBA00022618"/>
    </source>
</evidence>
<dbReference type="SMART" id="SM00290">
    <property type="entry name" value="ZnF_UBP"/>
    <property type="match status" value="1"/>
</dbReference>
<dbReference type="PROSITE" id="PS50235">
    <property type="entry name" value="USP_3"/>
    <property type="match status" value="1"/>
</dbReference>
<evidence type="ECO:0000256" key="13">
    <source>
        <dbReference type="ARBA" id="ARBA00022801"/>
    </source>
</evidence>
<dbReference type="Proteomes" id="UP000614601">
    <property type="component" value="Unassembled WGS sequence"/>
</dbReference>
<dbReference type="AlphaFoldDB" id="A0A811JSX3"/>
<keyword evidence="5" id="KW-1017">Isopeptide bond</keyword>
<dbReference type="InterPro" id="IPR028889">
    <property type="entry name" value="USP"/>
</dbReference>
<keyword evidence="15" id="KW-0832">Ubl conjugation</keyword>
<dbReference type="PANTHER" id="PTHR21646">
    <property type="entry name" value="UBIQUITIN CARBOXYL-TERMINAL HYDROLASE"/>
    <property type="match status" value="1"/>
</dbReference>
<protein>
    <recommendedName>
        <fullName evidence="20">Ubiquitin carboxyl-terminal hydrolase 39</fullName>
        <ecNumber evidence="4">3.4.19.12</ecNumber>
    </recommendedName>
    <alternativeName>
        <fullName evidence="21">U4/U6.U5 tri-snRNP-associated 65 kDa protein</fullName>
    </alternativeName>
</protein>
<comment type="caution">
    <text evidence="26">The sequence shown here is derived from an EMBL/GenBank/DDBJ whole genome shotgun (WGS) entry which is preliminary data.</text>
</comment>
<comment type="similarity">
    <text evidence="3">Belongs to the peptidase C19 family.</text>
</comment>
<evidence type="ECO:0000256" key="9">
    <source>
        <dbReference type="ARBA" id="ARBA00022723"/>
    </source>
</evidence>
<evidence type="ECO:0000256" key="15">
    <source>
        <dbReference type="ARBA" id="ARBA00022843"/>
    </source>
</evidence>
<dbReference type="Gene3D" id="3.90.70.10">
    <property type="entry name" value="Cysteine proteinases"/>
    <property type="match status" value="1"/>
</dbReference>
<dbReference type="EMBL" id="CAJFCW020000001">
    <property type="protein sequence ID" value="CAG9081771.1"/>
    <property type="molecule type" value="Genomic_DNA"/>
</dbReference>
<keyword evidence="9" id="KW-0479">Metal-binding</keyword>
<dbReference type="EMBL" id="CAJFDH010000001">
    <property type="protein sequence ID" value="CAD5206437.1"/>
    <property type="molecule type" value="Genomic_DNA"/>
</dbReference>
<evidence type="ECO:0000256" key="18">
    <source>
        <dbReference type="ARBA" id="ARBA00023306"/>
    </source>
</evidence>
<keyword evidence="27" id="KW-1185">Reference proteome</keyword>
<evidence type="ECO:0000256" key="22">
    <source>
        <dbReference type="PROSITE-ProRule" id="PRU00502"/>
    </source>
</evidence>
<dbReference type="GO" id="GO:0016579">
    <property type="term" value="P:protein deubiquitination"/>
    <property type="evidence" value="ECO:0007669"/>
    <property type="project" value="InterPro"/>
</dbReference>
<evidence type="ECO:0000313" key="27">
    <source>
        <dbReference type="Proteomes" id="UP000614601"/>
    </source>
</evidence>
<dbReference type="EC" id="3.4.19.12" evidence="4"/>
<evidence type="ECO:0000256" key="21">
    <source>
        <dbReference type="ARBA" id="ARBA00079185"/>
    </source>
</evidence>
<dbReference type="SUPFAM" id="SSF54001">
    <property type="entry name" value="Cysteine proteinases"/>
    <property type="match status" value="1"/>
</dbReference>
<organism evidence="26 27">
    <name type="scientific">Bursaphelenchus okinawaensis</name>
    <dbReference type="NCBI Taxonomy" id="465554"/>
    <lineage>
        <taxon>Eukaryota</taxon>
        <taxon>Metazoa</taxon>
        <taxon>Ecdysozoa</taxon>
        <taxon>Nematoda</taxon>
        <taxon>Chromadorea</taxon>
        <taxon>Rhabditida</taxon>
        <taxon>Tylenchina</taxon>
        <taxon>Tylenchomorpha</taxon>
        <taxon>Aphelenchoidea</taxon>
        <taxon>Aphelenchoididae</taxon>
        <taxon>Bursaphelenchus</taxon>
    </lineage>
</organism>
<dbReference type="InterPro" id="IPR001607">
    <property type="entry name" value="Znf_UBP"/>
</dbReference>
<dbReference type="PROSITE" id="PS50271">
    <property type="entry name" value="ZF_UBP"/>
    <property type="match status" value="1"/>
</dbReference>
<evidence type="ECO:0000256" key="11">
    <source>
        <dbReference type="ARBA" id="ARBA00022771"/>
    </source>
</evidence>
<keyword evidence="11 22" id="KW-0863">Zinc-finger</keyword>
<keyword evidence="14" id="KW-0862">Zinc</keyword>
<reference evidence="26" key="1">
    <citation type="submission" date="2020-09" db="EMBL/GenBank/DDBJ databases">
        <authorList>
            <person name="Kikuchi T."/>
        </authorList>
    </citation>
    <scope>NUCLEOTIDE SEQUENCE</scope>
    <source>
        <strain evidence="26">SH1</strain>
    </source>
</reference>
<evidence type="ECO:0000313" key="26">
    <source>
        <dbReference type="EMBL" id="CAD5206437.1"/>
    </source>
</evidence>
<evidence type="ECO:0000256" key="20">
    <source>
        <dbReference type="ARBA" id="ARBA00071645"/>
    </source>
</evidence>
<keyword evidence="7" id="KW-0132">Cell division</keyword>
<accession>A0A811JSX3</accession>
<feature type="region of interest" description="Disordered" evidence="23">
    <location>
        <begin position="513"/>
        <end position="543"/>
    </location>
</feature>
<comment type="subunit">
    <text evidence="19">The U4/U6-U5 tri-snRNP complex is a building block of the precatalytic spliceosome (spliceosome B complex). Component of the U4/U6-U5 tri-snRNP complex composed of the U4, U6 and U5 snRNAs and at least PRPF3, PRPF4, PRPF6, PRPF8, PRPF31, SNRNP200, TXNL4A, SNRNP40, SNRPB, SNRPD1, SNRPD2, SNRPD3, SNRPE, SNRPF, SNRPG, DDX23, CD2BP2, PPIH, SNU13, EFTUD2, SART1 and USP39, plus LSM2, LSM3, LSM4, LSM5, LSM6, LSM7 and LSM8.</text>
</comment>
<keyword evidence="10" id="KW-0747">Spliceosome</keyword>
<dbReference type="OrthoDB" id="10263353at2759"/>
<dbReference type="Pfam" id="PF00443">
    <property type="entry name" value="UCH"/>
    <property type="match status" value="1"/>
</dbReference>
<dbReference type="GO" id="GO:0008270">
    <property type="term" value="F:zinc ion binding"/>
    <property type="evidence" value="ECO:0007669"/>
    <property type="project" value="UniProtKB-KW"/>
</dbReference>
<feature type="compositionally biased region" description="Polar residues" evidence="23">
    <location>
        <begin position="521"/>
        <end position="543"/>
    </location>
</feature>
<dbReference type="SUPFAM" id="SSF57850">
    <property type="entry name" value="RING/U-box"/>
    <property type="match status" value="1"/>
</dbReference>
<feature type="domain" description="UBP-type" evidence="25">
    <location>
        <begin position="51"/>
        <end position="148"/>
    </location>
</feature>
<evidence type="ECO:0000256" key="3">
    <source>
        <dbReference type="ARBA" id="ARBA00009085"/>
    </source>
</evidence>
<evidence type="ECO:0000256" key="5">
    <source>
        <dbReference type="ARBA" id="ARBA00022499"/>
    </source>
</evidence>
<dbReference type="FunFam" id="3.90.70.10:FF:000030">
    <property type="entry name" value="U4/U6.U5 tri-snRNP-associated protein 2"/>
    <property type="match status" value="1"/>
</dbReference>
<dbReference type="InterPro" id="IPR013083">
    <property type="entry name" value="Znf_RING/FYVE/PHD"/>
</dbReference>
<dbReference type="GO" id="GO:0051301">
    <property type="term" value="P:cell division"/>
    <property type="evidence" value="ECO:0007669"/>
    <property type="project" value="UniProtKB-KW"/>
</dbReference>
<keyword evidence="13" id="KW-0378">Hydrolase</keyword>
<dbReference type="PANTHER" id="PTHR21646:SF16">
    <property type="entry name" value="U4_U6.U5 TRI-SNRNP-ASSOCIATED PROTEIN 2"/>
    <property type="match status" value="1"/>
</dbReference>
<dbReference type="InterPro" id="IPR050185">
    <property type="entry name" value="Ub_carboxyl-term_hydrolase"/>
</dbReference>
<evidence type="ECO:0000259" key="25">
    <source>
        <dbReference type="PROSITE" id="PS50271"/>
    </source>
</evidence>
<evidence type="ECO:0000256" key="14">
    <source>
        <dbReference type="ARBA" id="ARBA00022833"/>
    </source>
</evidence>
<dbReference type="InterPro" id="IPR001394">
    <property type="entry name" value="Peptidase_C19_UCH"/>
</dbReference>
<evidence type="ECO:0000259" key="24">
    <source>
        <dbReference type="PROSITE" id="PS50235"/>
    </source>
</evidence>
<dbReference type="GO" id="GO:0005681">
    <property type="term" value="C:spliceosomal complex"/>
    <property type="evidence" value="ECO:0007669"/>
    <property type="project" value="UniProtKB-KW"/>
</dbReference>